<proteinExistence type="predicted"/>
<dbReference type="AlphaFoldDB" id="A0A286BZZ1"/>
<evidence type="ECO:0000313" key="1">
    <source>
        <dbReference type="EMBL" id="SOD39721.1"/>
    </source>
</evidence>
<dbReference type="InterPro" id="IPR008713">
    <property type="entry name" value="Phage_lambda_NinG"/>
</dbReference>
<gene>
    <name evidence="1" type="ORF">SAMN06273570_4175</name>
</gene>
<name>A0A286BZZ1_9GAMM</name>
<organism evidence="1 2">
    <name type="scientific">Candidatus Pantoea floridensis</name>
    <dbReference type="NCBI Taxonomy" id="1938870"/>
    <lineage>
        <taxon>Bacteria</taxon>
        <taxon>Pseudomonadati</taxon>
        <taxon>Pseudomonadota</taxon>
        <taxon>Gammaproteobacteria</taxon>
        <taxon>Enterobacterales</taxon>
        <taxon>Erwiniaceae</taxon>
        <taxon>Pantoea</taxon>
    </lineage>
</organism>
<dbReference type="Pfam" id="PF05766">
    <property type="entry name" value="NinG"/>
    <property type="match status" value="1"/>
</dbReference>
<dbReference type="OrthoDB" id="5741553at2"/>
<accession>A0A286BZZ1</accession>
<dbReference type="RefSeq" id="WP_097097493.1">
    <property type="nucleotide sequence ID" value="NZ_OCMY01000001.1"/>
</dbReference>
<sequence length="199" mass="23647">MAKPKEKNCPVCNSLFVPWLSTQHVCGNYKCALEWNRRQEERYQHRQERKRLRSQIHPKQKEWGDYNREAQNAFNRYIRIRDAGLPCHACGIQLNDNDPNKSGEFVDASHFRSRARAAQLRFNTFNCVTCCWHCNRTLSGNIQNLRKGLISRFGLSIVIRLECDNQFHHHSISYLIRIIDIFTRRADHLLKLRARKELR</sequence>
<keyword evidence="2" id="KW-1185">Reference proteome</keyword>
<protein>
    <submittedName>
        <fullName evidence="1">Bacteriophage Lambda NinG protein</fullName>
    </submittedName>
</protein>
<dbReference type="Proteomes" id="UP000219271">
    <property type="component" value="Unassembled WGS sequence"/>
</dbReference>
<dbReference type="EMBL" id="OCMY01000001">
    <property type="protein sequence ID" value="SOD39721.1"/>
    <property type="molecule type" value="Genomic_DNA"/>
</dbReference>
<reference evidence="2" key="1">
    <citation type="submission" date="2017-09" db="EMBL/GenBank/DDBJ databases">
        <authorList>
            <person name="Varghese N."/>
            <person name="Submissions S."/>
        </authorList>
    </citation>
    <scope>NUCLEOTIDE SEQUENCE [LARGE SCALE GENOMIC DNA]</scope>
    <source>
        <strain evidence="2">JKS000234</strain>
    </source>
</reference>
<evidence type="ECO:0000313" key="2">
    <source>
        <dbReference type="Proteomes" id="UP000219271"/>
    </source>
</evidence>